<gene>
    <name evidence="2" type="ORF">Pla144_48370</name>
</gene>
<protein>
    <submittedName>
        <fullName evidence="2">Oxidoreductase family, NAD-binding Rossmann fold</fullName>
    </submittedName>
</protein>
<dbReference type="AlphaFoldDB" id="A0A5C6CBL2"/>
<dbReference type="Proteomes" id="UP000318437">
    <property type="component" value="Unassembled WGS sequence"/>
</dbReference>
<dbReference type="EMBL" id="SJPS01000013">
    <property type="protein sequence ID" value="TWU20786.1"/>
    <property type="molecule type" value="Genomic_DNA"/>
</dbReference>
<evidence type="ECO:0000313" key="3">
    <source>
        <dbReference type="Proteomes" id="UP000318437"/>
    </source>
</evidence>
<evidence type="ECO:0000259" key="1">
    <source>
        <dbReference type="Pfam" id="PF01408"/>
    </source>
</evidence>
<comment type="caution">
    <text evidence="2">The sequence shown here is derived from an EMBL/GenBank/DDBJ whole genome shotgun (WGS) entry which is preliminary data.</text>
</comment>
<proteinExistence type="predicted"/>
<dbReference type="InterPro" id="IPR000683">
    <property type="entry name" value="Gfo/Idh/MocA-like_OxRdtase_N"/>
</dbReference>
<dbReference type="Gene3D" id="3.40.50.720">
    <property type="entry name" value="NAD(P)-binding Rossmann-like Domain"/>
    <property type="match status" value="1"/>
</dbReference>
<dbReference type="GO" id="GO:0000166">
    <property type="term" value="F:nucleotide binding"/>
    <property type="evidence" value="ECO:0007669"/>
    <property type="project" value="InterPro"/>
</dbReference>
<accession>A0A5C6CBL2</accession>
<feature type="domain" description="Gfo/Idh/MocA-like oxidoreductase N-terminal" evidence="1">
    <location>
        <begin position="106"/>
        <end position="178"/>
    </location>
</feature>
<reference evidence="2 3" key="1">
    <citation type="submission" date="2019-02" db="EMBL/GenBank/DDBJ databases">
        <title>Deep-cultivation of Planctomycetes and their phenomic and genomic characterization uncovers novel biology.</title>
        <authorList>
            <person name="Wiegand S."/>
            <person name="Jogler M."/>
            <person name="Boedeker C."/>
            <person name="Pinto D."/>
            <person name="Vollmers J."/>
            <person name="Rivas-Marin E."/>
            <person name="Kohn T."/>
            <person name="Peeters S.H."/>
            <person name="Heuer A."/>
            <person name="Rast P."/>
            <person name="Oberbeckmann S."/>
            <person name="Bunk B."/>
            <person name="Jeske O."/>
            <person name="Meyerdierks A."/>
            <person name="Storesund J.E."/>
            <person name="Kallscheuer N."/>
            <person name="Luecker S."/>
            <person name="Lage O.M."/>
            <person name="Pohl T."/>
            <person name="Merkel B.J."/>
            <person name="Hornburger P."/>
            <person name="Mueller R.-W."/>
            <person name="Bruemmer F."/>
            <person name="Labrenz M."/>
            <person name="Spormann A.M."/>
            <person name="Op Den Camp H."/>
            <person name="Overmann J."/>
            <person name="Amann R."/>
            <person name="Jetten M.S.M."/>
            <person name="Mascher T."/>
            <person name="Medema M.H."/>
            <person name="Devos D.P."/>
            <person name="Kaster A.-K."/>
            <person name="Ovreas L."/>
            <person name="Rohde M."/>
            <person name="Galperin M.Y."/>
            <person name="Jogler C."/>
        </authorList>
    </citation>
    <scope>NUCLEOTIDE SEQUENCE [LARGE SCALE GENOMIC DNA]</scope>
    <source>
        <strain evidence="2 3">Pla144</strain>
    </source>
</reference>
<dbReference type="OrthoDB" id="128220at2"/>
<dbReference type="Pfam" id="PF01408">
    <property type="entry name" value="GFO_IDH_MocA"/>
    <property type="match status" value="1"/>
</dbReference>
<dbReference type="PANTHER" id="PTHR43818:SF9">
    <property type="entry name" value="HYPOTHETICAL OXIDOREDUCTASE"/>
    <property type="match status" value="1"/>
</dbReference>
<dbReference type="RefSeq" id="WP_146453053.1">
    <property type="nucleotide sequence ID" value="NZ_SJPS01000013.1"/>
</dbReference>
<dbReference type="SUPFAM" id="SSF51735">
    <property type="entry name" value="NAD(P)-binding Rossmann-fold domains"/>
    <property type="match status" value="1"/>
</dbReference>
<keyword evidence="3" id="KW-1185">Reference proteome</keyword>
<dbReference type="InterPro" id="IPR050463">
    <property type="entry name" value="Gfo/Idh/MocA_oxidrdct_glycsds"/>
</dbReference>
<name>A0A5C6CBL2_9BACT</name>
<dbReference type="PANTHER" id="PTHR43818">
    <property type="entry name" value="BCDNA.GH03377"/>
    <property type="match status" value="1"/>
</dbReference>
<sequence>MNSTSALLQIRRSRDGLLLVPLVLWLVTLFTTALFSNLCFAQGIDNIRLGIIGCDTSHAPEFAKILNAVEASGPLASVRVTVAYPGGSNDLPESRDNVDNYVKQLKGMGIEVVDSIDELLDRVDAVLLESVDGRPHLGQARKVFASKKPVFIDKPLAASLADVVEILQVAEESGTPCFSASALRYGPAVLNARAKGNVGDILGCAAYSPCELEPHHADLFWYGVHGVETLIAIMGTGCESVIRVQSDGTELVVGVWKDGRIGTFRGTRTGPHAYGATLYGSKRVEHFVGFDGYEPLVLEIATFFQTQQPPVAAEETLEIFAFMEAADESKRLNGLPVTLESVLQKAREEVAHRKRPQQSGN</sequence>
<evidence type="ECO:0000313" key="2">
    <source>
        <dbReference type="EMBL" id="TWU20786.1"/>
    </source>
</evidence>
<organism evidence="2 3">
    <name type="scientific">Bythopirellula polymerisocia</name>
    <dbReference type="NCBI Taxonomy" id="2528003"/>
    <lineage>
        <taxon>Bacteria</taxon>
        <taxon>Pseudomonadati</taxon>
        <taxon>Planctomycetota</taxon>
        <taxon>Planctomycetia</taxon>
        <taxon>Pirellulales</taxon>
        <taxon>Lacipirellulaceae</taxon>
        <taxon>Bythopirellula</taxon>
    </lineage>
</organism>
<dbReference type="InterPro" id="IPR036291">
    <property type="entry name" value="NAD(P)-bd_dom_sf"/>
</dbReference>